<sequence length="48" mass="5214">MLTAWLELCGRWSADPHEVTEHLVVLAATNADAELLNAVARGLLQEQG</sequence>
<proteinExistence type="predicted"/>
<protein>
    <submittedName>
        <fullName evidence="1">Uncharacterized protein</fullName>
    </submittedName>
</protein>
<dbReference type="RefSeq" id="WP_158715199.1">
    <property type="nucleotide sequence ID" value="NZ_BSRX01000062.1"/>
</dbReference>
<organism evidence="1 2">
    <name type="scientific">Kitasatospora phosalacinea</name>
    <dbReference type="NCBI Taxonomy" id="2065"/>
    <lineage>
        <taxon>Bacteria</taxon>
        <taxon>Bacillati</taxon>
        <taxon>Actinomycetota</taxon>
        <taxon>Actinomycetes</taxon>
        <taxon>Kitasatosporales</taxon>
        <taxon>Streptomycetaceae</taxon>
        <taxon>Kitasatospora</taxon>
    </lineage>
</organism>
<accession>A0A9W6PM23</accession>
<dbReference type="AlphaFoldDB" id="A0A9W6PM23"/>
<reference evidence="1" key="1">
    <citation type="submission" date="2023-02" db="EMBL/GenBank/DDBJ databases">
        <title>Kitasatospora phosalacinea NBRC 14362.</title>
        <authorList>
            <person name="Ichikawa N."/>
            <person name="Sato H."/>
            <person name="Tonouchi N."/>
        </authorList>
    </citation>
    <scope>NUCLEOTIDE SEQUENCE</scope>
    <source>
        <strain evidence="1">NBRC 14362</strain>
    </source>
</reference>
<comment type="caution">
    <text evidence="1">The sequence shown here is derived from an EMBL/GenBank/DDBJ whole genome shotgun (WGS) entry which is preliminary data.</text>
</comment>
<name>A0A9W6PM23_9ACTN</name>
<gene>
    <name evidence="1" type="ORF">Kpho01_68940</name>
</gene>
<dbReference type="Proteomes" id="UP001165143">
    <property type="component" value="Unassembled WGS sequence"/>
</dbReference>
<evidence type="ECO:0000313" key="1">
    <source>
        <dbReference type="EMBL" id="GLW58884.1"/>
    </source>
</evidence>
<evidence type="ECO:0000313" key="2">
    <source>
        <dbReference type="Proteomes" id="UP001165143"/>
    </source>
</evidence>
<dbReference type="EMBL" id="BSRX01000062">
    <property type="protein sequence ID" value="GLW58884.1"/>
    <property type="molecule type" value="Genomic_DNA"/>
</dbReference>